<proteinExistence type="predicted"/>
<feature type="transmembrane region" description="Helical" evidence="2">
    <location>
        <begin position="94"/>
        <end position="116"/>
    </location>
</feature>
<evidence type="ECO:0008006" key="5">
    <source>
        <dbReference type="Google" id="ProtNLM"/>
    </source>
</evidence>
<feature type="transmembrane region" description="Helical" evidence="2">
    <location>
        <begin position="162"/>
        <end position="182"/>
    </location>
</feature>
<keyword evidence="4" id="KW-1185">Reference proteome</keyword>
<name>A0A4R1ML02_9FIRM</name>
<gene>
    <name evidence="3" type="ORF">EDC19_1448</name>
</gene>
<keyword evidence="2" id="KW-1133">Transmembrane helix</keyword>
<feature type="transmembrane region" description="Helical" evidence="2">
    <location>
        <begin position="61"/>
        <end position="82"/>
    </location>
</feature>
<keyword evidence="2" id="KW-0812">Transmembrane</keyword>
<comment type="caution">
    <text evidence="3">The sequence shown here is derived from an EMBL/GenBank/DDBJ whole genome shotgun (WGS) entry which is preliminary data.</text>
</comment>
<feature type="transmembrane region" description="Helical" evidence="2">
    <location>
        <begin position="259"/>
        <end position="277"/>
    </location>
</feature>
<dbReference type="Proteomes" id="UP000294545">
    <property type="component" value="Unassembled WGS sequence"/>
</dbReference>
<dbReference type="EMBL" id="SMGQ01000012">
    <property type="protein sequence ID" value="TCK93257.1"/>
    <property type="molecule type" value="Genomic_DNA"/>
</dbReference>
<feature type="transmembrane region" description="Helical" evidence="2">
    <location>
        <begin position="194"/>
        <end position="216"/>
    </location>
</feature>
<feature type="transmembrane region" description="Helical" evidence="2">
    <location>
        <begin position="122"/>
        <end position="141"/>
    </location>
</feature>
<evidence type="ECO:0000256" key="1">
    <source>
        <dbReference type="ARBA" id="ARBA00022448"/>
    </source>
</evidence>
<keyword evidence="1" id="KW-0813">Transport</keyword>
<feature type="transmembrane region" description="Helical" evidence="2">
    <location>
        <begin position="228"/>
        <end position="247"/>
    </location>
</feature>
<reference evidence="3 4" key="1">
    <citation type="submission" date="2019-03" db="EMBL/GenBank/DDBJ databases">
        <title>Genomic Encyclopedia of Type Strains, Phase IV (KMG-IV): sequencing the most valuable type-strain genomes for metagenomic binning, comparative biology and taxonomic classification.</title>
        <authorList>
            <person name="Goeker M."/>
        </authorList>
    </citation>
    <scope>NUCLEOTIDE SEQUENCE [LARGE SCALE GENOMIC DNA]</scope>
    <source>
        <strain evidence="3 4">DSM 24176</strain>
    </source>
</reference>
<evidence type="ECO:0000256" key="2">
    <source>
        <dbReference type="SAM" id="Phobius"/>
    </source>
</evidence>
<sequence>MDDIISRVIPILALIFIGYIINKKSYLSQTTVNELKKGIVNVALPAVLLITFMTMELRAEYFWVAIGTFFLLTLLYIAGALLEKVKGVGHPILPFILSTFTFGLLGIPLFNSVFGIENLDKLSVLGIGHEFFVWFVMLTLLKMKFNGEGFSFAVIKGFAKSPLILSIVLGLFINILSINIILENNPLFNGIMNTIEYFSVIATPIILIIVGYGLKLDPHYVKDSIRLVGLRIGVIFVIGYIIKSVLLNPLMGEDPMFDHAFFTFLILPPPLSMPLFIGENSTQEHSNLANNVVVLNTIVTIIIFIVYVLMMT</sequence>
<evidence type="ECO:0000313" key="4">
    <source>
        <dbReference type="Proteomes" id="UP000294545"/>
    </source>
</evidence>
<protein>
    <recommendedName>
        <fullName evidence="5">Membrane transport protein</fullName>
    </recommendedName>
</protein>
<dbReference type="PANTHER" id="PTHR36838">
    <property type="entry name" value="AUXIN EFFLUX CARRIER FAMILY PROTEIN"/>
    <property type="match status" value="1"/>
</dbReference>
<dbReference type="RefSeq" id="WP_132282171.1">
    <property type="nucleotide sequence ID" value="NZ_SMGQ01000012.1"/>
</dbReference>
<keyword evidence="2" id="KW-0472">Membrane</keyword>
<feature type="transmembrane region" description="Helical" evidence="2">
    <location>
        <begin position="38"/>
        <end position="55"/>
    </location>
</feature>
<organism evidence="3 4">
    <name type="scientific">Natranaerovirga hydrolytica</name>
    <dbReference type="NCBI Taxonomy" id="680378"/>
    <lineage>
        <taxon>Bacteria</taxon>
        <taxon>Bacillati</taxon>
        <taxon>Bacillota</taxon>
        <taxon>Clostridia</taxon>
        <taxon>Lachnospirales</taxon>
        <taxon>Natranaerovirgaceae</taxon>
        <taxon>Natranaerovirga</taxon>
    </lineage>
</organism>
<accession>A0A4R1ML02</accession>
<feature type="transmembrane region" description="Helical" evidence="2">
    <location>
        <begin position="6"/>
        <end position="22"/>
    </location>
</feature>
<dbReference type="AlphaFoldDB" id="A0A4R1ML02"/>
<dbReference type="OrthoDB" id="2217305at2"/>
<feature type="transmembrane region" description="Helical" evidence="2">
    <location>
        <begin position="289"/>
        <end position="310"/>
    </location>
</feature>
<dbReference type="PANTHER" id="PTHR36838:SF3">
    <property type="entry name" value="TRANSPORTER AUXIN EFFLUX CARRIER EC FAMILY"/>
    <property type="match status" value="1"/>
</dbReference>
<evidence type="ECO:0000313" key="3">
    <source>
        <dbReference type="EMBL" id="TCK93257.1"/>
    </source>
</evidence>